<feature type="repeat" description="ANK" evidence="3">
    <location>
        <begin position="199"/>
        <end position="231"/>
    </location>
</feature>
<dbReference type="SMART" id="SM00248">
    <property type="entry name" value="ANK"/>
    <property type="match status" value="4"/>
</dbReference>
<name>A0ABT3GH43_9BACT</name>
<dbReference type="PANTHER" id="PTHR24173:SF74">
    <property type="entry name" value="ANKYRIN REPEAT DOMAIN-CONTAINING PROTEIN 16"/>
    <property type="match status" value="1"/>
</dbReference>
<dbReference type="PANTHER" id="PTHR24173">
    <property type="entry name" value="ANKYRIN REPEAT CONTAINING"/>
    <property type="match status" value="1"/>
</dbReference>
<dbReference type="Gene3D" id="1.25.40.20">
    <property type="entry name" value="Ankyrin repeat-containing domain"/>
    <property type="match status" value="2"/>
</dbReference>
<dbReference type="InterPro" id="IPR036770">
    <property type="entry name" value="Ankyrin_rpt-contain_sf"/>
</dbReference>
<evidence type="ECO:0000313" key="5">
    <source>
        <dbReference type="Proteomes" id="UP001320876"/>
    </source>
</evidence>
<dbReference type="EMBL" id="JAPDDT010000003">
    <property type="protein sequence ID" value="MCW1922753.1"/>
    <property type="molecule type" value="Genomic_DNA"/>
</dbReference>
<keyword evidence="1" id="KW-0677">Repeat</keyword>
<organism evidence="4 5">
    <name type="scientific">Luteolibacter arcticus</name>
    <dbReference type="NCBI Taxonomy" id="1581411"/>
    <lineage>
        <taxon>Bacteria</taxon>
        <taxon>Pseudomonadati</taxon>
        <taxon>Verrucomicrobiota</taxon>
        <taxon>Verrucomicrobiia</taxon>
        <taxon>Verrucomicrobiales</taxon>
        <taxon>Verrucomicrobiaceae</taxon>
        <taxon>Luteolibacter</taxon>
    </lineage>
</organism>
<keyword evidence="2 3" id="KW-0040">ANK repeat</keyword>
<dbReference type="RefSeq" id="WP_264486861.1">
    <property type="nucleotide sequence ID" value="NZ_JAPDDT010000003.1"/>
</dbReference>
<evidence type="ECO:0000256" key="2">
    <source>
        <dbReference type="ARBA" id="ARBA00023043"/>
    </source>
</evidence>
<keyword evidence="5" id="KW-1185">Reference proteome</keyword>
<reference evidence="4 5" key="1">
    <citation type="submission" date="2022-10" db="EMBL/GenBank/DDBJ databases">
        <title>Luteolibacter arcticus strain CCTCC AB 2014275, whole genome shotgun sequencing project.</title>
        <authorList>
            <person name="Zhao G."/>
            <person name="Shen L."/>
        </authorList>
    </citation>
    <scope>NUCLEOTIDE SEQUENCE [LARGE SCALE GENOMIC DNA]</scope>
    <source>
        <strain evidence="4 5">CCTCC AB 2014275</strain>
    </source>
</reference>
<protein>
    <submittedName>
        <fullName evidence="4">Ankyrin repeat domain-containing protein</fullName>
    </submittedName>
</protein>
<sequence>MNGKPLALLLAGTAPFLCLTGCKSREESAQKELKDRGYDLTPEAFFRAAESDDVAALEKLTANGIAADTRNAAGDTALHAAAGAGMKKAADFLLDRKVPVDVTGADGRTPLMVAVMRGTPEMVRYLLSQKADPHKKDGQGFKPLMLAVREGRGDMVGELAAYDRDKLDDALLVAALEGKSSVIDALTNYGASVYARMDDGRTPLMLAAQNGQIEAVDMLLDIGANRFSMDDQGRIAADMARESGHEELALRLAETPQEDEFALEEPADLGAEMLAKVVEKEQAVPVAPPSVNPADLPWNKPVAGQGGGAFGALPVGGAAPGMLEGVVLEPMASSEGAPPSSADGKVPLVMRAYRQKDLPLRVETVQGQVATLRISGGGVKEVTQGEMIPGSGSRLKIVRVERRMQDLKDAGGMTEVSVVEVEDSANGRKRELISGIEPTAHDPVALVEDGQGRHFVAKAGQKFRGADGSEYIVTDVRPNQMVIENRTKGEVITVPLRGPRG</sequence>
<dbReference type="PROSITE" id="PS50088">
    <property type="entry name" value="ANK_REPEAT"/>
    <property type="match status" value="3"/>
</dbReference>
<dbReference type="InterPro" id="IPR002110">
    <property type="entry name" value="Ankyrin_rpt"/>
</dbReference>
<proteinExistence type="predicted"/>
<evidence type="ECO:0000256" key="3">
    <source>
        <dbReference type="PROSITE-ProRule" id="PRU00023"/>
    </source>
</evidence>
<evidence type="ECO:0000313" key="4">
    <source>
        <dbReference type="EMBL" id="MCW1922753.1"/>
    </source>
</evidence>
<comment type="caution">
    <text evidence="4">The sequence shown here is derived from an EMBL/GenBank/DDBJ whole genome shotgun (WGS) entry which is preliminary data.</text>
</comment>
<gene>
    <name evidence="4" type="ORF">OKA05_09330</name>
</gene>
<evidence type="ECO:0000256" key="1">
    <source>
        <dbReference type="ARBA" id="ARBA00022737"/>
    </source>
</evidence>
<accession>A0ABT3GH43</accession>
<dbReference type="PROSITE" id="PS50297">
    <property type="entry name" value="ANK_REP_REGION"/>
    <property type="match status" value="2"/>
</dbReference>
<feature type="repeat" description="ANK" evidence="3">
    <location>
        <begin position="73"/>
        <end position="105"/>
    </location>
</feature>
<dbReference type="Proteomes" id="UP001320876">
    <property type="component" value="Unassembled WGS sequence"/>
</dbReference>
<dbReference type="SUPFAM" id="SSF48403">
    <property type="entry name" value="Ankyrin repeat"/>
    <property type="match status" value="1"/>
</dbReference>
<feature type="repeat" description="ANK" evidence="3">
    <location>
        <begin position="106"/>
        <end position="138"/>
    </location>
</feature>
<dbReference type="Pfam" id="PF12796">
    <property type="entry name" value="Ank_2"/>
    <property type="match status" value="2"/>
</dbReference>